<evidence type="ECO:0000313" key="3">
    <source>
        <dbReference type="Proteomes" id="UP000059680"/>
    </source>
</evidence>
<reference evidence="3" key="1">
    <citation type="journal article" date="2005" name="Nature">
        <title>The map-based sequence of the rice genome.</title>
        <authorList>
            <consortium name="International rice genome sequencing project (IRGSP)"/>
            <person name="Matsumoto T."/>
            <person name="Wu J."/>
            <person name="Kanamori H."/>
            <person name="Katayose Y."/>
            <person name="Fujisawa M."/>
            <person name="Namiki N."/>
            <person name="Mizuno H."/>
            <person name="Yamamoto K."/>
            <person name="Antonio B.A."/>
            <person name="Baba T."/>
            <person name="Sakata K."/>
            <person name="Nagamura Y."/>
            <person name="Aoki H."/>
            <person name="Arikawa K."/>
            <person name="Arita K."/>
            <person name="Bito T."/>
            <person name="Chiden Y."/>
            <person name="Fujitsuka N."/>
            <person name="Fukunaka R."/>
            <person name="Hamada M."/>
            <person name="Harada C."/>
            <person name="Hayashi A."/>
            <person name="Hijishita S."/>
            <person name="Honda M."/>
            <person name="Hosokawa S."/>
            <person name="Ichikawa Y."/>
            <person name="Idonuma A."/>
            <person name="Iijima M."/>
            <person name="Ikeda M."/>
            <person name="Ikeno M."/>
            <person name="Ito K."/>
            <person name="Ito S."/>
            <person name="Ito T."/>
            <person name="Ito Y."/>
            <person name="Ito Y."/>
            <person name="Iwabuchi A."/>
            <person name="Kamiya K."/>
            <person name="Karasawa W."/>
            <person name="Kurita K."/>
            <person name="Katagiri S."/>
            <person name="Kikuta A."/>
            <person name="Kobayashi H."/>
            <person name="Kobayashi N."/>
            <person name="Machita K."/>
            <person name="Maehara T."/>
            <person name="Masukawa M."/>
            <person name="Mizubayashi T."/>
            <person name="Mukai Y."/>
            <person name="Nagasaki H."/>
            <person name="Nagata Y."/>
            <person name="Naito S."/>
            <person name="Nakashima M."/>
            <person name="Nakama Y."/>
            <person name="Nakamichi Y."/>
            <person name="Nakamura M."/>
            <person name="Meguro A."/>
            <person name="Negishi M."/>
            <person name="Ohta I."/>
            <person name="Ohta T."/>
            <person name="Okamoto M."/>
            <person name="Ono N."/>
            <person name="Saji S."/>
            <person name="Sakaguchi M."/>
            <person name="Sakai K."/>
            <person name="Shibata M."/>
            <person name="Shimokawa T."/>
            <person name="Song J."/>
            <person name="Takazaki Y."/>
            <person name="Terasawa K."/>
            <person name="Tsugane M."/>
            <person name="Tsuji K."/>
            <person name="Ueda S."/>
            <person name="Waki K."/>
            <person name="Yamagata H."/>
            <person name="Yamamoto M."/>
            <person name="Yamamoto S."/>
            <person name="Yamane H."/>
            <person name="Yoshiki S."/>
            <person name="Yoshihara R."/>
            <person name="Yukawa K."/>
            <person name="Zhong H."/>
            <person name="Yano M."/>
            <person name="Yuan Q."/>
            <person name="Ouyang S."/>
            <person name="Liu J."/>
            <person name="Jones K.M."/>
            <person name="Gansberger K."/>
            <person name="Moffat K."/>
            <person name="Hill J."/>
            <person name="Bera J."/>
            <person name="Fadrosh D."/>
            <person name="Jin S."/>
            <person name="Johri S."/>
            <person name="Kim M."/>
            <person name="Overton L."/>
            <person name="Reardon M."/>
            <person name="Tsitrin T."/>
            <person name="Vuong H."/>
            <person name="Weaver B."/>
            <person name="Ciecko A."/>
            <person name="Tallon L."/>
            <person name="Jackson J."/>
            <person name="Pai G."/>
            <person name="Aken S.V."/>
            <person name="Utterback T."/>
            <person name="Reidmuller S."/>
            <person name="Feldblyum T."/>
            <person name="Hsiao J."/>
            <person name="Zismann V."/>
            <person name="Iobst S."/>
            <person name="de Vazeille A.R."/>
            <person name="Buell C.R."/>
            <person name="Ying K."/>
            <person name="Li Y."/>
            <person name="Lu T."/>
            <person name="Huang Y."/>
            <person name="Zhao Q."/>
            <person name="Feng Q."/>
            <person name="Zhang L."/>
            <person name="Zhu J."/>
            <person name="Weng Q."/>
            <person name="Mu J."/>
            <person name="Lu Y."/>
            <person name="Fan D."/>
            <person name="Liu Y."/>
            <person name="Guan J."/>
            <person name="Zhang Y."/>
            <person name="Yu S."/>
            <person name="Liu X."/>
            <person name="Zhang Y."/>
            <person name="Hong G."/>
            <person name="Han B."/>
            <person name="Choisne N."/>
            <person name="Demange N."/>
            <person name="Orjeda G."/>
            <person name="Samain S."/>
            <person name="Cattolico L."/>
            <person name="Pelletier E."/>
            <person name="Couloux A."/>
            <person name="Segurens B."/>
            <person name="Wincker P."/>
            <person name="D'Hont A."/>
            <person name="Scarpelli C."/>
            <person name="Weissenbach J."/>
            <person name="Salanoubat M."/>
            <person name="Quetier F."/>
            <person name="Yu Y."/>
            <person name="Kim H.R."/>
            <person name="Rambo T."/>
            <person name="Currie J."/>
            <person name="Collura K."/>
            <person name="Luo M."/>
            <person name="Yang T."/>
            <person name="Ammiraju J.S.S."/>
            <person name="Engler F."/>
            <person name="Soderlund C."/>
            <person name="Wing R.A."/>
            <person name="Palmer L.E."/>
            <person name="de la Bastide M."/>
            <person name="Spiegel L."/>
            <person name="Nascimento L."/>
            <person name="Zutavern T."/>
            <person name="O'Shaughnessy A."/>
            <person name="Dike S."/>
            <person name="Dedhia N."/>
            <person name="Preston R."/>
            <person name="Balija V."/>
            <person name="McCombie W.R."/>
            <person name="Chow T."/>
            <person name="Chen H."/>
            <person name="Chung M."/>
            <person name="Chen C."/>
            <person name="Shaw J."/>
            <person name="Wu H."/>
            <person name="Hsiao K."/>
            <person name="Chao Y."/>
            <person name="Chu M."/>
            <person name="Cheng C."/>
            <person name="Hour A."/>
            <person name="Lee P."/>
            <person name="Lin S."/>
            <person name="Lin Y."/>
            <person name="Liou J."/>
            <person name="Liu S."/>
            <person name="Hsing Y."/>
            <person name="Raghuvanshi S."/>
            <person name="Mohanty A."/>
            <person name="Bharti A.K."/>
            <person name="Gaur A."/>
            <person name="Gupta V."/>
            <person name="Kumar D."/>
            <person name="Ravi V."/>
            <person name="Vij S."/>
            <person name="Kapur A."/>
            <person name="Khurana P."/>
            <person name="Khurana P."/>
            <person name="Khurana J.P."/>
            <person name="Tyagi A.K."/>
            <person name="Gaikwad K."/>
            <person name="Singh A."/>
            <person name="Dalal V."/>
            <person name="Srivastava S."/>
            <person name="Dixit A."/>
            <person name="Pal A.K."/>
            <person name="Ghazi I.A."/>
            <person name="Yadav M."/>
            <person name="Pandit A."/>
            <person name="Bhargava A."/>
            <person name="Sureshbabu K."/>
            <person name="Batra K."/>
            <person name="Sharma T.R."/>
            <person name="Mohapatra T."/>
            <person name="Singh N.K."/>
            <person name="Messing J."/>
            <person name="Nelson A.B."/>
            <person name="Fuks G."/>
            <person name="Kavchok S."/>
            <person name="Keizer G."/>
            <person name="Linton E."/>
            <person name="Llaca V."/>
            <person name="Song R."/>
            <person name="Tanyolac B."/>
            <person name="Young S."/>
            <person name="Ho-Il K."/>
            <person name="Hahn J.H."/>
            <person name="Sangsakoo G."/>
            <person name="Vanavichit A."/>
            <person name="de Mattos Luiz.A.T."/>
            <person name="Zimmer P.D."/>
            <person name="Malone G."/>
            <person name="Dellagostin O."/>
            <person name="de Oliveira A.C."/>
            <person name="Bevan M."/>
            <person name="Bancroft I."/>
            <person name="Minx P."/>
            <person name="Cordum H."/>
            <person name="Wilson R."/>
            <person name="Cheng Z."/>
            <person name="Jin W."/>
            <person name="Jiang J."/>
            <person name="Leong S.A."/>
            <person name="Iwama H."/>
            <person name="Gojobori T."/>
            <person name="Itoh T."/>
            <person name="Niimura Y."/>
            <person name="Fujii Y."/>
            <person name="Habara T."/>
            <person name="Sakai H."/>
            <person name="Sato Y."/>
            <person name="Wilson G."/>
            <person name="Kumar K."/>
            <person name="McCouch S."/>
            <person name="Juretic N."/>
            <person name="Hoen D."/>
            <person name="Wright S."/>
            <person name="Bruskiewich R."/>
            <person name="Bureau T."/>
            <person name="Miyao A."/>
            <person name="Hirochika H."/>
            <person name="Nishikawa T."/>
            <person name="Kadowaki K."/>
            <person name="Sugiura M."/>
            <person name="Burr B."/>
            <person name="Sasaki T."/>
        </authorList>
    </citation>
    <scope>NUCLEOTIDE SEQUENCE [LARGE SCALE GENOMIC DNA]</scope>
    <source>
        <strain evidence="3">cv. Nipponbare</strain>
    </source>
</reference>
<dbReference type="PaxDb" id="39947-A0A0P0V1T7"/>
<accession>A0A0P0V1T7</accession>
<proteinExistence type="predicted"/>
<feature type="non-terminal residue" evidence="2">
    <location>
        <position position="558"/>
    </location>
</feature>
<gene>
    <name evidence="2" type="ordered locus">Os01g0318202</name>
    <name evidence="2" type="ORF">OSNPB_010318202</name>
</gene>
<reference evidence="2 3" key="2">
    <citation type="journal article" date="2013" name="Plant Cell Physiol.">
        <title>Rice Annotation Project Database (RAP-DB): an integrative and interactive database for rice genomics.</title>
        <authorList>
            <person name="Sakai H."/>
            <person name="Lee S.S."/>
            <person name="Tanaka T."/>
            <person name="Numa H."/>
            <person name="Kim J."/>
            <person name="Kawahara Y."/>
            <person name="Wakimoto H."/>
            <person name="Yang C.C."/>
            <person name="Iwamoto M."/>
            <person name="Abe T."/>
            <person name="Yamada Y."/>
            <person name="Muto A."/>
            <person name="Inokuchi H."/>
            <person name="Ikemura T."/>
            <person name="Matsumoto T."/>
            <person name="Sasaki T."/>
            <person name="Itoh T."/>
        </authorList>
    </citation>
    <scope>NUCLEOTIDE SEQUENCE [LARGE SCALE GENOMIC DNA]</scope>
    <source>
        <strain evidence="3">cv. Nipponbare</strain>
    </source>
</reference>
<evidence type="ECO:0000256" key="1">
    <source>
        <dbReference type="SAM" id="Phobius"/>
    </source>
</evidence>
<dbReference type="Proteomes" id="UP000059680">
    <property type="component" value="Chromosome 1"/>
</dbReference>
<name>A0A0P0V1T7_ORYSJ</name>
<keyword evidence="1" id="KW-1133">Transmembrane helix</keyword>
<organism evidence="2 3">
    <name type="scientific">Oryza sativa subsp. japonica</name>
    <name type="common">Rice</name>
    <dbReference type="NCBI Taxonomy" id="39947"/>
    <lineage>
        <taxon>Eukaryota</taxon>
        <taxon>Viridiplantae</taxon>
        <taxon>Streptophyta</taxon>
        <taxon>Embryophyta</taxon>
        <taxon>Tracheophyta</taxon>
        <taxon>Spermatophyta</taxon>
        <taxon>Magnoliopsida</taxon>
        <taxon>Liliopsida</taxon>
        <taxon>Poales</taxon>
        <taxon>Poaceae</taxon>
        <taxon>BOP clade</taxon>
        <taxon>Oryzoideae</taxon>
        <taxon>Oryzeae</taxon>
        <taxon>Oryzinae</taxon>
        <taxon>Oryza</taxon>
        <taxon>Oryza sativa</taxon>
    </lineage>
</organism>
<evidence type="ECO:0000313" key="2">
    <source>
        <dbReference type="EMBL" id="BAS71826.1"/>
    </source>
</evidence>
<keyword evidence="3" id="KW-1185">Reference proteome</keyword>
<sequence length="558" mass="59339">MASCRRRRRLPLVGVAAGGGGAGAERLLLLLERGEGRRGGRGEVVDGGGVCLGDVEVEVLLAEEEEHAAAVDAEAVVAQPGALHVALLVGAEPLPLEPLPLQVVRAHLVRHLLLLHLHRAPPYPLPHLLRVAAAGHRSRQLALQLLHRGGAFVVASPRGRGRPPRALHAVLVVVVPRARRRHVVATAALVVAVVVVVVVVDAVAAVDPAGLHPWAHLVVVVVVVIVLVIDLVAAGDVLAVVLVVLRARGGVLHPKGRGRRRRLARGGRGGGHGRGRRVVEAGGGLDAGGAGAVRAVRGGGGGRARVVVGAHLAEEEVLGAEQLARLVLGLVGELVHGVEQRVVLDDLARLAAAEQVDDALVPLVEVVELVLALLRRHHVAALHHRPRHRLPLALLLLRRRLPVRAVGPGPAGLPVPRRPRGRLPTRGAARRHAIAVVPDAVHDVDQQPHHPVRPLHPRPRAPHRPGLLLLLHHAALTGAVAHPIVMAGRLDHPRRRPRRVGRVRLLLLLPHRRHLLLEPAAAAAVGVRLLVRGGVHLRVGEVHLQPQHCRRPHHPPRP</sequence>
<keyword evidence="1" id="KW-0472">Membrane</keyword>
<dbReference type="AlphaFoldDB" id="A0A0P0V1T7"/>
<feature type="transmembrane region" description="Helical" evidence="1">
    <location>
        <begin position="217"/>
        <end position="245"/>
    </location>
</feature>
<feature type="transmembrane region" description="Helical" evidence="1">
    <location>
        <begin position="183"/>
        <end position="205"/>
    </location>
</feature>
<protein>
    <submittedName>
        <fullName evidence="2">Os01g0318202 protein</fullName>
    </submittedName>
</protein>
<dbReference type="EMBL" id="AP014957">
    <property type="protein sequence ID" value="BAS71826.1"/>
    <property type="molecule type" value="Genomic_DNA"/>
</dbReference>
<dbReference type="InParanoid" id="A0A0P0V1T7"/>
<reference evidence="2 3" key="3">
    <citation type="journal article" date="2013" name="Rice">
        <title>Improvement of the Oryza sativa Nipponbare reference genome using next generation sequence and optical map data.</title>
        <authorList>
            <person name="Kawahara Y."/>
            <person name="de la Bastide M."/>
            <person name="Hamilton J.P."/>
            <person name="Kanamori H."/>
            <person name="McCombie W.R."/>
            <person name="Ouyang S."/>
            <person name="Schwartz D.C."/>
            <person name="Tanaka T."/>
            <person name="Wu J."/>
            <person name="Zhou S."/>
            <person name="Childs K.L."/>
            <person name="Davidson R.M."/>
            <person name="Lin H."/>
            <person name="Quesada-Ocampo L."/>
            <person name="Vaillancourt B."/>
            <person name="Sakai H."/>
            <person name="Lee S.S."/>
            <person name="Kim J."/>
            <person name="Numa H."/>
            <person name="Itoh T."/>
            <person name="Buell C.R."/>
            <person name="Matsumoto T."/>
        </authorList>
    </citation>
    <scope>NUCLEOTIDE SEQUENCE [LARGE SCALE GENOMIC DNA]</scope>
    <source>
        <strain evidence="3">cv. Nipponbare</strain>
    </source>
</reference>
<keyword evidence="1" id="KW-0812">Transmembrane</keyword>
<dbReference type="eggNOG" id="ENOG502R71Q">
    <property type="taxonomic scope" value="Eukaryota"/>
</dbReference>